<dbReference type="AlphaFoldDB" id="A0AAD5PCM1"/>
<evidence type="ECO:0000313" key="1">
    <source>
        <dbReference type="EMBL" id="KAI9258044.1"/>
    </source>
</evidence>
<dbReference type="Proteomes" id="UP001209540">
    <property type="component" value="Unassembled WGS sequence"/>
</dbReference>
<accession>A0AAD5PCM1</accession>
<comment type="caution">
    <text evidence="1">The sequence shown here is derived from an EMBL/GenBank/DDBJ whole genome shotgun (WGS) entry which is preliminary data.</text>
</comment>
<gene>
    <name evidence="1" type="ORF">BDA99DRAFT_539061</name>
</gene>
<dbReference type="EMBL" id="JAIXMP010000019">
    <property type="protein sequence ID" value="KAI9258044.1"/>
    <property type="molecule type" value="Genomic_DNA"/>
</dbReference>
<organism evidence="1 2">
    <name type="scientific">Phascolomyces articulosus</name>
    <dbReference type="NCBI Taxonomy" id="60185"/>
    <lineage>
        <taxon>Eukaryota</taxon>
        <taxon>Fungi</taxon>
        <taxon>Fungi incertae sedis</taxon>
        <taxon>Mucoromycota</taxon>
        <taxon>Mucoromycotina</taxon>
        <taxon>Mucoromycetes</taxon>
        <taxon>Mucorales</taxon>
        <taxon>Lichtheimiaceae</taxon>
        <taxon>Phascolomyces</taxon>
    </lineage>
</organism>
<proteinExistence type="predicted"/>
<reference evidence="1" key="2">
    <citation type="submission" date="2023-02" db="EMBL/GenBank/DDBJ databases">
        <authorList>
            <consortium name="DOE Joint Genome Institute"/>
            <person name="Mondo S.J."/>
            <person name="Chang Y."/>
            <person name="Wang Y."/>
            <person name="Ahrendt S."/>
            <person name="Andreopoulos W."/>
            <person name="Barry K."/>
            <person name="Beard J."/>
            <person name="Benny G.L."/>
            <person name="Blankenship S."/>
            <person name="Bonito G."/>
            <person name="Cuomo C."/>
            <person name="Desiro A."/>
            <person name="Gervers K.A."/>
            <person name="Hundley H."/>
            <person name="Kuo A."/>
            <person name="LaButti K."/>
            <person name="Lang B.F."/>
            <person name="Lipzen A."/>
            <person name="O'Donnell K."/>
            <person name="Pangilinan J."/>
            <person name="Reynolds N."/>
            <person name="Sandor L."/>
            <person name="Smith M.W."/>
            <person name="Tsang A."/>
            <person name="Grigoriev I.V."/>
            <person name="Stajich J.E."/>
            <person name="Spatafora J.W."/>
        </authorList>
    </citation>
    <scope>NUCLEOTIDE SEQUENCE</scope>
    <source>
        <strain evidence="1">RSA 2281</strain>
    </source>
</reference>
<evidence type="ECO:0000313" key="2">
    <source>
        <dbReference type="Proteomes" id="UP001209540"/>
    </source>
</evidence>
<name>A0AAD5PCM1_9FUNG</name>
<sequence length="187" mass="22171">MPPFQLYNPCSSEEFQEWITRMTVAIESEIPMFKNLRRTLESYINSKGGLPKILVPFDDLEKNAIFRTQKDHHSFEHSLRRLKIQITIERYHIEHKTGNYPHDNSVIGIMTLESMRHLERLMHHCLVASQRVRCKDHSNIFADVDFFRIRSERELKQFRDLEKEEGKFEQEHTNAAIAISELMGQSD</sequence>
<protein>
    <submittedName>
        <fullName evidence="1">Uncharacterized protein</fullName>
    </submittedName>
</protein>
<keyword evidence="2" id="KW-1185">Reference proteome</keyword>
<reference evidence="1" key="1">
    <citation type="journal article" date="2022" name="IScience">
        <title>Evolution of zygomycete secretomes and the origins of terrestrial fungal ecologies.</title>
        <authorList>
            <person name="Chang Y."/>
            <person name="Wang Y."/>
            <person name="Mondo S."/>
            <person name="Ahrendt S."/>
            <person name="Andreopoulos W."/>
            <person name="Barry K."/>
            <person name="Beard J."/>
            <person name="Benny G.L."/>
            <person name="Blankenship S."/>
            <person name="Bonito G."/>
            <person name="Cuomo C."/>
            <person name="Desiro A."/>
            <person name="Gervers K.A."/>
            <person name="Hundley H."/>
            <person name="Kuo A."/>
            <person name="LaButti K."/>
            <person name="Lang B.F."/>
            <person name="Lipzen A."/>
            <person name="O'Donnell K."/>
            <person name="Pangilinan J."/>
            <person name="Reynolds N."/>
            <person name="Sandor L."/>
            <person name="Smith M.E."/>
            <person name="Tsang A."/>
            <person name="Grigoriev I.V."/>
            <person name="Stajich J.E."/>
            <person name="Spatafora J.W."/>
        </authorList>
    </citation>
    <scope>NUCLEOTIDE SEQUENCE</scope>
    <source>
        <strain evidence="1">RSA 2281</strain>
    </source>
</reference>